<dbReference type="InterPro" id="IPR001646">
    <property type="entry name" value="5peptide_repeat"/>
</dbReference>
<dbReference type="PANTHER" id="PTHR14136:SF17">
    <property type="entry name" value="BTB_POZ DOMAIN-CONTAINING PROTEIN KCTD9"/>
    <property type="match status" value="1"/>
</dbReference>
<dbReference type="Pfam" id="PF00805">
    <property type="entry name" value="Pentapeptide"/>
    <property type="match status" value="2"/>
</dbReference>
<sequence length="133" mass="14438">MPEVNFQQPFHSAATVVEEYAIGKRDFEKAELGDANLQGVDLKGSDLSYADLSTANLSGANLRGCDLSFADLSQANLQNADLRGAMLFSADLRQADLQGTHLEKADCDHNTHFPPNFDLVQAGIKMRESANLP</sequence>
<dbReference type="Gene3D" id="2.160.20.80">
    <property type="entry name" value="E3 ubiquitin-protein ligase SopA"/>
    <property type="match status" value="1"/>
</dbReference>
<dbReference type="EMBL" id="JACJQU010000018">
    <property type="protein sequence ID" value="MBD2296044.1"/>
    <property type="molecule type" value="Genomic_DNA"/>
</dbReference>
<dbReference type="AlphaFoldDB" id="A0A927A2S1"/>
<gene>
    <name evidence="1" type="ORF">H6G06_21835</name>
</gene>
<name>A0A927A2S1_9NOST</name>
<keyword evidence="2" id="KW-1185">Reference proteome</keyword>
<accession>A0A927A2S1</accession>
<reference evidence="2" key="1">
    <citation type="journal article" date="2020" name="ISME J.">
        <title>Comparative genomics reveals insights into cyanobacterial evolution and habitat adaptation.</title>
        <authorList>
            <person name="Chen M.Y."/>
            <person name="Teng W.K."/>
            <person name="Zhao L."/>
            <person name="Hu C.X."/>
            <person name="Zhou Y.K."/>
            <person name="Han B.P."/>
            <person name="Song L.R."/>
            <person name="Shu W.S."/>
        </authorList>
    </citation>
    <scope>NUCLEOTIDE SEQUENCE [LARGE SCALE GENOMIC DNA]</scope>
    <source>
        <strain evidence="2">FACHB-251</strain>
    </source>
</reference>
<dbReference type="SUPFAM" id="SSF141571">
    <property type="entry name" value="Pentapeptide repeat-like"/>
    <property type="match status" value="1"/>
</dbReference>
<comment type="caution">
    <text evidence="1">The sequence shown here is derived from an EMBL/GenBank/DDBJ whole genome shotgun (WGS) entry which is preliminary data.</text>
</comment>
<organism evidence="1 2">
    <name type="scientific">Anabaena sphaerica FACHB-251</name>
    <dbReference type="NCBI Taxonomy" id="2692883"/>
    <lineage>
        <taxon>Bacteria</taxon>
        <taxon>Bacillati</taxon>
        <taxon>Cyanobacteriota</taxon>
        <taxon>Cyanophyceae</taxon>
        <taxon>Nostocales</taxon>
        <taxon>Nostocaceae</taxon>
        <taxon>Anabaena</taxon>
    </lineage>
</organism>
<dbReference type="InterPro" id="IPR051082">
    <property type="entry name" value="Pentapeptide-BTB/POZ_domain"/>
</dbReference>
<dbReference type="RefSeq" id="WP_190564005.1">
    <property type="nucleotide sequence ID" value="NZ_JACJQU010000018.1"/>
</dbReference>
<evidence type="ECO:0000313" key="1">
    <source>
        <dbReference type="EMBL" id="MBD2296044.1"/>
    </source>
</evidence>
<dbReference type="PANTHER" id="PTHR14136">
    <property type="entry name" value="BTB_POZ DOMAIN-CONTAINING PROTEIN KCTD9"/>
    <property type="match status" value="1"/>
</dbReference>
<dbReference type="Proteomes" id="UP000662185">
    <property type="component" value="Unassembled WGS sequence"/>
</dbReference>
<proteinExistence type="predicted"/>
<protein>
    <submittedName>
        <fullName evidence="1">Pentapeptide repeat-containing protein</fullName>
    </submittedName>
</protein>
<evidence type="ECO:0000313" key="2">
    <source>
        <dbReference type="Proteomes" id="UP000662185"/>
    </source>
</evidence>